<proteinExistence type="predicted"/>
<name>A0A3G4ZK22_9VIRU</name>
<dbReference type="PANTHER" id="PTHR28583:SF4">
    <property type="entry name" value="N-ACYLETHANOLAMINE-HYDROLYZING ACID AMIDASE"/>
    <property type="match status" value="1"/>
</dbReference>
<reference evidence="1" key="1">
    <citation type="submission" date="2018-10" db="EMBL/GenBank/DDBJ databases">
        <title>Hidden diversity of soil giant viruses.</title>
        <authorList>
            <person name="Schulz F."/>
            <person name="Alteio L."/>
            <person name="Goudeau D."/>
            <person name="Ryan E.M."/>
            <person name="Malmstrom R.R."/>
            <person name="Blanchard J."/>
            <person name="Woyke T."/>
        </authorList>
    </citation>
    <scope>NUCLEOTIDE SEQUENCE</scope>
    <source>
        <strain evidence="1">TEV1</strain>
    </source>
</reference>
<protein>
    <submittedName>
        <fullName evidence="1">Acid ceramidase-like protein</fullName>
    </submittedName>
</protein>
<evidence type="ECO:0000313" key="1">
    <source>
        <dbReference type="EMBL" id="AYV75187.1"/>
    </source>
</evidence>
<sequence>MNPIPVYDFNLNKSPSGRWDEIFNDNQDKINLAKIEIKKILANLGYNTISKITKPIIYSFKFLNKLYYADEIAYIAERMEMSFDEVLVLQLIYECSSACTSAILHVGSNDLFFRTMDWPMEFLKSITIGLNIKKNNVSIAHGITWIGYVGLLTVTTAASDYSGSNMYGISINYRATKDITLGSIIKNAFRTFNMKWPIGYLVRDIIEKNMGKTRAIKTLSDAHLISPCYITVFSEGSSQIITRDADNIVSIRNTDLIQTNCDYDKTEPNILWSCERRGLMKNIEAELNDLYIENNEMTLNDMIKKLLVFPIQNTETVYVYSYYKGKSEAYTIE</sequence>
<gene>
    <name evidence="1" type="ORF">Terrestrivirus1_61</name>
</gene>
<organism evidence="1">
    <name type="scientific">Terrestrivirus sp</name>
    <dbReference type="NCBI Taxonomy" id="2487775"/>
    <lineage>
        <taxon>Viruses</taxon>
        <taxon>Varidnaviria</taxon>
        <taxon>Bamfordvirae</taxon>
        <taxon>Nucleocytoviricota</taxon>
        <taxon>Megaviricetes</taxon>
        <taxon>Imitervirales</taxon>
        <taxon>Mimiviridae</taxon>
        <taxon>Klosneuvirinae</taxon>
    </lineage>
</organism>
<dbReference type="EMBL" id="MK071979">
    <property type="protein sequence ID" value="AYV75187.1"/>
    <property type="molecule type" value="Genomic_DNA"/>
</dbReference>
<dbReference type="GO" id="GO:0016810">
    <property type="term" value="F:hydrolase activity, acting on carbon-nitrogen (but not peptide) bonds"/>
    <property type="evidence" value="ECO:0007669"/>
    <property type="project" value="TreeGrafter"/>
</dbReference>
<dbReference type="PANTHER" id="PTHR28583">
    <property type="entry name" value="ACID AMIDASE"/>
    <property type="match status" value="1"/>
</dbReference>
<accession>A0A3G4ZK22</accession>